<dbReference type="EMBL" id="QNBE01000016">
    <property type="protein sequence ID" value="RKX71128.1"/>
    <property type="molecule type" value="Genomic_DNA"/>
</dbReference>
<dbReference type="InterPro" id="IPR012338">
    <property type="entry name" value="Beta-lactam/transpept-like"/>
</dbReference>
<protein>
    <recommendedName>
        <fullName evidence="2">Beta-lactamase-related domain-containing protein</fullName>
    </recommendedName>
</protein>
<keyword evidence="1" id="KW-0378">Hydrolase</keyword>
<dbReference type="GO" id="GO:0016787">
    <property type="term" value="F:hydrolase activity"/>
    <property type="evidence" value="ECO:0007669"/>
    <property type="project" value="UniProtKB-KW"/>
</dbReference>
<dbReference type="PANTHER" id="PTHR43283">
    <property type="entry name" value="BETA-LACTAMASE-RELATED"/>
    <property type="match status" value="1"/>
</dbReference>
<sequence>MWYEELVRKVRSGGIRGFALYTYDRGKEETAIYGQAQIVPTPRPLSRNHRFDIASLTKVIATGPAVMKLYETGRLSLEDKVGRFLKEFVGRRNRDLTIRQLLNHSTGLTPWYPLYLLEEKERLPFLANLKPDFKPGTATRYSCLNYIILERIIERLTGSFKDFVTDQIFSPLGMEKTGFGPIEKNLAVTTEVGDHHERKMVQPYLKKKFHWRDYPITGEVHDGNSFYAFGGISGNAGIFSTIDDLVIFIRTYLDFDLPLKRETILMMEQPFNERGLGWIVKEDGTIFHAGFTGCGIWINRRERWAIVFLTNLIHPRVIPGLGDRVRQEVIRTFLSARS</sequence>
<reference evidence="3 4" key="1">
    <citation type="submission" date="2018-06" db="EMBL/GenBank/DDBJ databases">
        <title>Extensive metabolic versatility and redundancy in microbially diverse, dynamic hydrothermal sediments.</title>
        <authorList>
            <person name="Dombrowski N."/>
            <person name="Teske A."/>
            <person name="Baker B.J."/>
        </authorList>
    </citation>
    <scope>NUCLEOTIDE SEQUENCE [LARGE SCALE GENOMIC DNA]</scope>
    <source>
        <strain evidence="3">B36_G15</strain>
    </source>
</reference>
<dbReference type="Proteomes" id="UP000268469">
    <property type="component" value="Unassembled WGS sequence"/>
</dbReference>
<gene>
    <name evidence="3" type="ORF">DRP53_02600</name>
</gene>
<proteinExistence type="predicted"/>
<organism evidence="3 4">
    <name type="scientific">candidate division WOR-3 bacterium</name>
    <dbReference type="NCBI Taxonomy" id="2052148"/>
    <lineage>
        <taxon>Bacteria</taxon>
        <taxon>Bacteria division WOR-3</taxon>
    </lineage>
</organism>
<dbReference type="PANTHER" id="PTHR43283:SF11">
    <property type="entry name" value="BETA-LACTAMASE-RELATED DOMAIN-CONTAINING PROTEIN"/>
    <property type="match status" value="1"/>
</dbReference>
<evidence type="ECO:0000256" key="1">
    <source>
        <dbReference type="ARBA" id="ARBA00022801"/>
    </source>
</evidence>
<accession>A0A660SK00</accession>
<name>A0A660SK00_UNCW3</name>
<evidence type="ECO:0000313" key="4">
    <source>
        <dbReference type="Proteomes" id="UP000268469"/>
    </source>
</evidence>
<dbReference type="InterPro" id="IPR001466">
    <property type="entry name" value="Beta-lactam-related"/>
</dbReference>
<evidence type="ECO:0000259" key="2">
    <source>
        <dbReference type="Pfam" id="PF00144"/>
    </source>
</evidence>
<feature type="domain" description="Beta-lactamase-related" evidence="2">
    <location>
        <begin position="10"/>
        <end position="315"/>
    </location>
</feature>
<dbReference type="AlphaFoldDB" id="A0A660SK00"/>
<evidence type="ECO:0000313" key="3">
    <source>
        <dbReference type="EMBL" id="RKX71128.1"/>
    </source>
</evidence>
<dbReference type="Gene3D" id="3.40.710.10">
    <property type="entry name" value="DD-peptidase/beta-lactamase superfamily"/>
    <property type="match status" value="1"/>
</dbReference>
<dbReference type="InterPro" id="IPR050789">
    <property type="entry name" value="Diverse_Enzym_Activities"/>
</dbReference>
<dbReference type="Pfam" id="PF00144">
    <property type="entry name" value="Beta-lactamase"/>
    <property type="match status" value="1"/>
</dbReference>
<comment type="caution">
    <text evidence="3">The sequence shown here is derived from an EMBL/GenBank/DDBJ whole genome shotgun (WGS) entry which is preliminary data.</text>
</comment>
<dbReference type="SUPFAM" id="SSF56601">
    <property type="entry name" value="beta-lactamase/transpeptidase-like"/>
    <property type="match status" value="1"/>
</dbReference>